<dbReference type="KEGG" id="bon:A361_04855"/>
<dbReference type="eggNOG" id="ENOG50333AV">
    <property type="taxonomic scope" value="Bacteria"/>
</dbReference>
<evidence type="ECO:0008006" key="4">
    <source>
        <dbReference type="Google" id="ProtNLM"/>
    </source>
</evidence>
<accession>A0A161JB59</accession>
<feature type="transmembrane region" description="Helical" evidence="1">
    <location>
        <begin position="68"/>
        <end position="87"/>
    </location>
</feature>
<protein>
    <recommendedName>
        <fullName evidence="4">Permease</fullName>
    </recommendedName>
</protein>
<gene>
    <name evidence="2" type="ORF">A361_04855</name>
</gene>
<feature type="transmembrane region" description="Helical" evidence="1">
    <location>
        <begin position="94"/>
        <end position="112"/>
    </location>
</feature>
<name>A0A161JB59_9BACI</name>
<dbReference type="RefSeq" id="WP_009335071.1">
    <property type="nucleotide sequence ID" value="NZ_CP015506.1"/>
</dbReference>
<dbReference type="EMBL" id="CP015506">
    <property type="protein sequence ID" value="AND38475.1"/>
    <property type="molecule type" value="Genomic_DNA"/>
</dbReference>
<feature type="transmembrane region" description="Helical" evidence="1">
    <location>
        <begin position="124"/>
        <end position="142"/>
    </location>
</feature>
<evidence type="ECO:0000256" key="1">
    <source>
        <dbReference type="SAM" id="Phobius"/>
    </source>
</evidence>
<proteinExistence type="predicted"/>
<keyword evidence="1" id="KW-0812">Transmembrane</keyword>
<keyword evidence="1" id="KW-0472">Membrane</keyword>
<dbReference type="AlphaFoldDB" id="A0A161JB59"/>
<organism evidence="2 3">
    <name type="scientific">Cytobacillus oceanisediminis 2691</name>
    <dbReference type="NCBI Taxonomy" id="1196031"/>
    <lineage>
        <taxon>Bacteria</taxon>
        <taxon>Bacillati</taxon>
        <taxon>Bacillota</taxon>
        <taxon>Bacilli</taxon>
        <taxon>Bacillales</taxon>
        <taxon>Bacillaceae</taxon>
        <taxon>Cytobacillus</taxon>
    </lineage>
</organism>
<dbReference type="Proteomes" id="UP000077856">
    <property type="component" value="Chromosome"/>
</dbReference>
<sequence length="151" mass="18216">MKATTVIRLLHLVIPWLTIFFLPKKSFNKFSTVSVFAGILVFIMSILAIPFKWWTVEGGHFKKLLNDLTFILGPFFIGTLWIFHFTFGNFKRYLAVNAIMDFLFAYPLNYLYEKFNLYKLVKFKPIYIFLFFTTYAWIIYGYQEFFHRNHR</sequence>
<dbReference type="STRING" id="1196031.A361_04855"/>
<feature type="transmembrane region" description="Helical" evidence="1">
    <location>
        <begin position="6"/>
        <end position="23"/>
    </location>
</feature>
<keyword evidence="1" id="KW-1133">Transmembrane helix</keyword>
<reference evidence="2 3" key="1">
    <citation type="submission" date="2016-04" db="EMBL/GenBank/DDBJ databases">
        <title>Complete genome sequence of Bacillus oceanisediminis strain 2691.</title>
        <authorList>
            <person name="Jeong H."/>
            <person name="Kim H.J."/>
            <person name="Lee D.-W."/>
        </authorList>
    </citation>
    <scope>NUCLEOTIDE SEQUENCE [LARGE SCALE GENOMIC DNA]</scope>
    <source>
        <strain evidence="2 3">2691</strain>
    </source>
</reference>
<evidence type="ECO:0000313" key="3">
    <source>
        <dbReference type="Proteomes" id="UP000077856"/>
    </source>
</evidence>
<evidence type="ECO:0000313" key="2">
    <source>
        <dbReference type="EMBL" id="AND38475.1"/>
    </source>
</evidence>
<feature type="transmembrane region" description="Helical" evidence="1">
    <location>
        <begin position="35"/>
        <end position="56"/>
    </location>
</feature>